<sequence length="125" mass="14355">MEYVTYAIDLIYKRMHIFGVKDETNLVTCCSYLTGRNMRDIREIAKCWNRKSSSKVIVVIPFHLNDSCTTWFKAQVFLYMLNIVARSLVPPSPHPTVDDNDLVEDESFGDHSMNMNVHPNGIGRA</sequence>
<dbReference type="EMBL" id="JACXVP010000008">
    <property type="protein sequence ID" value="KAG5589962.1"/>
    <property type="molecule type" value="Genomic_DNA"/>
</dbReference>
<protein>
    <submittedName>
        <fullName evidence="1">Uncharacterized protein</fullName>
    </submittedName>
</protein>
<evidence type="ECO:0000313" key="1">
    <source>
        <dbReference type="EMBL" id="KAG5589962.1"/>
    </source>
</evidence>
<proteinExistence type="predicted"/>
<dbReference type="Proteomes" id="UP000824120">
    <property type="component" value="Chromosome 8"/>
</dbReference>
<organism evidence="1 2">
    <name type="scientific">Solanum commersonii</name>
    <name type="common">Commerson's wild potato</name>
    <name type="synonym">Commerson's nightshade</name>
    <dbReference type="NCBI Taxonomy" id="4109"/>
    <lineage>
        <taxon>Eukaryota</taxon>
        <taxon>Viridiplantae</taxon>
        <taxon>Streptophyta</taxon>
        <taxon>Embryophyta</taxon>
        <taxon>Tracheophyta</taxon>
        <taxon>Spermatophyta</taxon>
        <taxon>Magnoliopsida</taxon>
        <taxon>eudicotyledons</taxon>
        <taxon>Gunneridae</taxon>
        <taxon>Pentapetalae</taxon>
        <taxon>asterids</taxon>
        <taxon>lamiids</taxon>
        <taxon>Solanales</taxon>
        <taxon>Solanaceae</taxon>
        <taxon>Solanoideae</taxon>
        <taxon>Solaneae</taxon>
        <taxon>Solanum</taxon>
    </lineage>
</organism>
<dbReference type="AlphaFoldDB" id="A0A9J5XQ94"/>
<evidence type="ECO:0000313" key="2">
    <source>
        <dbReference type="Proteomes" id="UP000824120"/>
    </source>
</evidence>
<name>A0A9J5XQ94_SOLCO</name>
<comment type="caution">
    <text evidence="1">The sequence shown here is derived from an EMBL/GenBank/DDBJ whole genome shotgun (WGS) entry which is preliminary data.</text>
</comment>
<accession>A0A9J5XQ94</accession>
<gene>
    <name evidence="1" type="ORF">H5410_040476</name>
</gene>
<keyword evidence="2" id="KW-1185">Reference proteome</keyword>
<reference evidence="1 2" key="1">
    <citation type="submission" date="2020-09" db="EMBL/GenBank/DDBJ databases">
        <title>De no assembly of potato wild relative species, Solanum commersonii.</title>
        <authorList>
            <person name="Cho K."/>
        </authorList>
    </citation>
    <scope>NUCLEOTIDE SEQUENCE [LARGE SCALE GENOMIC DNA]</scope>
    <source>
        <strain evidence="1">LZ3.2</strain>
        <tissue evidence="1">Leaf</tissue>
    </source>
</reference>